<dbReference type="EMBL" id="MTKS01000040">
    <property type="protein sequence ID" value="RWX52105.1"/>
    <property type="molecule type" value="Genomic_DNA"/>
</dbReference>
<protein>
    <submittedName>
        <fullName evidence="4">Fibronectin type III domain-containing protein</fullName>
    </submittedName>
</protein>
<comment type="caution">
    <text evidence="4">The sequence shown here is derived from an EMBL/GenBank/DDBJ whole genome shotgun (WGS) entry which is preliminary data.</text>
</comment>
<evidence type="ECO:0000259" key="3">
    <source>
        <dbReference type="PROSITE" id="PS50853"/>
    </source>
</evidence>
<dbReference type="Pfam" id="PF10342">
    <property type="entry name" value="Kre9_KNH"/>
    <property type="match status" value="1"/>
</dbReference>
<feature type="domain" description="Fibronectin type-III" evidence="3">
    <location>
        <begin position="153"/>
        <end position="235"/>
    </location>
</feature>
<keyword evidence="2" id="KW-0472">Membrane</keyword>
<accession>A0A444JGA0</accession>
<dbReference type="SUPFAM" id="SSF49265">
    <property type="entry name" value="Fibronectin type III"/>
    <property type="match status" value="1"/>
</dbReference>
<proteinExistence type="predicted"/>
<reference evidence="4 5" key="1">
    <citation type="submission" date="2017-01" db="EMBL/GenBank/DDBJ databases">
        <title>The cable genome- insights into the physiology and evolution of filamentous bacteria capable of sulfide oxidation via long distance electron transfer.</title>
        <authorList>
            <person name="Schreiber L."/>
            <person name="Bjerg J.T."/>
            <person name="Boggild A."/>
            <person name="Van De Vossenberg J."/>
            <person name="Meysman F."/>
            <person name="Nielsen L.P."/>
            <person name="Schramm A."/>
            <person name="Kjeldsen K.U."/>
        </authorList>
    </citation>
    <scope>NUCLEOTIDE SEQUENCE [LARGE SCALE GENOMIC DNA]</scope>
    <source>
        <strain evidence="4">A5</strain>
    </source>
</reference>
<sequence>MISSKKVPAQGTSFRRIGRLISSCRFFQRIIPFFLFFLIAFAFPLSTWAGCLNVTSPTTGDSWYTTQTYIIQWNTTSSKPTARIHLYKNGKQHVTITSTAPNSGSYTWAIPANTLTNKLDEGAHYYIEVATDDCYGDGEYFGLYFPSTTSPGTPTSFTATDQSSTSIDLSWNAVSGATDYDVYTCADGFIGNTAQPSYLVTGLIPQTSYSYKVRSNSAEGSSDFTACQTATTLSTDPDSYTLSGRTKKADGTPILNATVNFTGLSSVQSISNGVYSQTVPNGWSGQVCATRSGCNFSTCAVRLIFTTLTREM</sequence>
<gene>
    <name evidence="4" type="ORF">VU01_104011</name>
</gene>
<keyword evidence="1" id="KW-0732">Signal</keyword>
<keyword evidence="2" id="KW-1133">Transmembrane helix</keyword>
<dbReference type="Pfam" id="PF00041">
    <property type="entry name" value="fn3"/>
    <property type="match status" value="1"/>
</dbReference>
<feature type="transmembrane region" description="Helical" evidence="2">
    <location>
        <begin position="26"/>
        <end position="49"/>
    </location>
</feature>
<organism evidence="4 5">
    <name type="scientific">Candidatus Electrothrix marina</name>
    <dbReference type="NCBI Taxonomy" id="1859130"/>
    <lineage>
        <taxon>Bacteria</taxon>
        <taxon>Pseudomonadati</taxon>
        <taxon>Thermodesulfobacteriota</taxon>
        <taxon>Desulfobulbia</taxon>
        <taxon>Desulfobulbales</taxon>
        <taxon>Desulfobulbaceae</taxon>
        <taxon>Candidatus Electrothrix</taxon>
    </lineage>
</organism>
<dbReference type="InterPro" id="IPR036116">
    <property type="entry name" value="FN3_sf"/>
</dbReference>
<evidence type="ECO:0000256" key="1">
    <source>
        <dbReference type="ARBA" id="ARBA00022729"/>
    </source>
</evidence>
<dbReference type="Gene3D" id="2.60.40.10">
    <property type="entry name" value="Immunoglobulins"/>
    <property type="match status" value="1"/>
</dbReference>
<dbReference type="InterPro" id="IPR003961">
    <property type="entry name" value="FN3_dom"/>
</dbReference>
<evidence type="ECO:0000256" key="2">
    <source>
        <dbReference type="SAM" id="Phobius"/>
    </source>
</evidence>
<dbReference type="InterPro" id="IPR013783">
    <property type="entry name" value="Ig-like_fold"/>
</dbReference>
<dbReference type="SMART" id="SM00060">
    <property type="entry name" value="FN3"/>
    <property type="match status" value="1"/>
</dbReference>
<keyword evidence="5" id="KW-1185">Reference proteome</keyword>
<dbReference type="AlphaFoldDB" id="A0A444JGA0"/>
<dbReference type="InterPro" id="IPR018466">
    <property type="entry name" value="Kre9/Knh1-like_N"/>
</dbReference>
<keyword evidence="2" id="KW-0812">Transmembrane</keyword>
<dbReference type="CDD" id="cd00063">
    <property type="entry name" value="FN3"/>
    <property type="match status" value="1"/>
</dbReference>
<evidence type="ECO:0000313" key="5">
    <source>
        <dbReference type="Proteomes" id="UP000288892"/>
    </source>
</evidence>
<dbReference type="PROSITE" id="PS50853">
    <property type="entry name" value="FN3"/>
    <property type="match status" value="1"/>
</dbReference>
<name>A0A444JGA0_9BACT</name>
<dbReference type="Proteomes" id="UP000288892">
    <property type="component" value="Unassembled WGS sequence"/>
</dbReference>
<evidence type="ECO:0000313" key="4">
    <source>
        <dbReference type="EMBL" id="RWX52105.1"/>
    </source>
</evidence>